<keyword evidence="2" id="KW-0472">Membrane</keyword>
<evidence type="ECO:0000313" key="4">
    <source>
        <dbReference type="EMBL" id="CAI3979974.1"/>
    </source>
</evidence>
<dbReference type="GO" id="GO:0005886">
    <property type="term" value="C:plasma membrane"/>
    <property type="evidence" value="ECO:0007669"/>
    <property type="project" value="TreeGrafter"/>
</dbReference>
<feature type="transmembrane region" description="Helical" evidence="2">
    <location>
        <begin position="456"/>
        <end position="480"/>
    </location>
</feature>
<accession>A0A9P1BUZ3</accession>
<evidence type="ECO:0000313" key="5">
    <source>
        <dbReference type="EMBL" id="CAL4767286.1"/>
    </source>
</evidence>
<dbReference type="Proteomes" id="UP001152797">
    <property type="component" value="Unassembled WGS sequence"/>
</dbReference>
<feature type="transmembrane region" description="Helical" evidence="2">
    <location>
        <begin position="246"/>
        <end position="267"/>
    </location>
</feature>
<dbReference type="AlphaFoldDB" id="A0A9P1BUZ3"/>
<feature type="transmembrane region" description="Helical" evidence="2">
    <location>
        <begin position="287"/>
        <end position="302"/>
    </location>
</feature>
<feature type="signal peptide" evidence="3">
    <location>
        <begin position="1"/>
        <end position="24"/>
    </location>
</feature>
<reference evidence="4" key="1">
    <citation type="submission" date="2022-10" db="EMBL/GenBank/DDBJ databases">
        <authorList>
            <person name="Chen Y."/>
            <person name="Dougan E. K."/>
            <person name="Chan C."/>
            <person name="Rhodes N."/>
            <person name="Thang M."/>
        </authorList>
    </citation>
    <scope>NUCLEOTIDE SEQUENCE</scope>
</reference>
<feature type="transmembrane region" description="Helical" evidence="2">
    <location>
        <begin position="416"/>
        <end position="436"/>
    </location>
</feature>
<feature type="transmembrane region" description="Helical" evidence="2">
    <location>
        <begin position="664"/>
        <end position="684"/>
    </location>
</feature>
<feature type="transmembrane region" description="Helical" evidence="2">
    <location>
        <begin position="88"/>
        <end position="108"/>
    </location>
</feature>
<feature type="transmembrane region" description="Helical" evidence="2">
    <location>
        <begin position="48"/>
        <end position="68"/>
    </location>
</feature>
<reference evidence="5 6" key="2">
    <citation type="submission" date="2024-05" db="EMBL/GenBank/DDBJ databases">
        <authorList>
            <person name="Chen Y."/>
            <person name="Shah S."/>
            <person name="Dougan E. K."/>
            <person name="Thang M."/>
            <person name="Chan C."/>
        </authorList>
    </citation>
    <scope>NUCLEOTIDE SEQUENCE [LARGE SCALE GENOMIC DNA]</scope>
</reference>
<dbReference type="PANTHER" id="PTHR11972">
    <property type="entry name" value="NADPH OXIDASE"/>
    <property type="match status" value="1"/>
</dbReference>
<dbReference type="EMBL" id="CAMXCT030000528">
    <property type="protein sequence ID" value="CAL4767286.1"/>
    <property type="molecule type" value="Genomic_DNA"/>
</dbReference>
<keyword evidence="2" id="KW-0812">Transmembrane</keyword>
<evidence type="ECO:0000256" key="2">
    <source>
        <dbReference type="SAM" id="Phobius"/>
    </source>
</evidence>
<dbReference type="InterPro" id="IPR050369">
    <property type="entry name" value="RBOH/FRE"/>
</dbReference>
<name>A0A9P1BUZ3_9DINO</name>
<dbReference type="EMBL" id="CAMXCT010000528">
    <property type="protein sequence ID" value="CAI3979974.1"/>
    <property type="molecule type" value="Genomic_DNA"/>
</dbReference>
<feature type="transmembrane region" description="Helical" evidence="2">
    <location>
        <begin position="323"/>
        <end position="347"/>
    </location>
</feature>
<proteinExistence type="predicted"/>
<keyword evidence="3" id="KW-0732">Signal</keyword>
<organism evidence="4">
    <name type="scientific">Cladocopium goreaui</name>
    <dbReference type="NCBI Taxonomy" id="2562237"/>
    <lineage>
        <taxon>Eukaryota</taxon>
        <taxon>Sar</taxon>
        <taxon>Alveolata</taxon>
        <taxon>Dinophyceae</taxon>
        <taxon>Suessiales</taxon>
        <taxon>Symbiodiniaceae</taxon>
        <taxon>Cladocopium</taxon>
    </lineage>
</organism>
<dbReference type="GO" id="GO:0016491">
    <property type="term" value="F:oxidoreductase activity"/>
    <property type="evidence" value="ECO:0007669"/>
    <property type="project" value="UniProtKB-KW"/>
</dbReference>
<protein>
    <submittedName>
        <fullName evidence="5">FAD-binding FR-type domain-containing protein</fullName>
    </submittedName>
</protein>
<dbReference type="EMBL" id="CAMXCT020000528">
    <property type="protein sequence ID" value="CAL1133349.1"/>
    <property type="molecule type" value="Genomic_DNA"/>
</dbReference>
<dbReference type="SUPFAM" id="SSF52343">
    <property type="entry name" value="Ferredoxin reductase-like, C-terminal NADP-linked domain"/>
    <property type="match status" value="1"/>
</dbReference>
<sequence>MAGPTMLACACCFLIYMLQMVGLAKIPPHMYDVSSCAVVPWLHEQMLLRFYFTISEVAYLPSFAWALVEMLRSAAVDLRMQTRRWSTYTALMSSLFLLCFFQLMNRILLDTMGKDYVNGKNNNDPVAILGMVMESFLSFLMQCRLFAYADHIMDPGNSSWKPPAASRACVLLSASFLGLRSYHVGVLLLGHKPNFWLSTSARFGRIFFRLLMGGAHAVRAKAYAGHALSDTLSSQMRCNMATLSEMMLVSAVLATSVDLVVVVKGLIAPEIFSADFTDYEMDTLNDLFTQWLPITLLITGTIDKRAPQPHINDLRACGFTNGLVLFFLYLGTFLFGAWGARAVLFATTPAAKKLAQLGGGPLALAKAGAGMMYFAMPALFASVFPFTVNLVHKATKVSMPMWPGEGLTFITYHRNAAHLFALALVLHAAGHIWSFAKAGSVEDYTTLLWHGDKYTWLWPWMTGVFLVVLGLSLYVAYWGLKRQCYDFFIRNKRVLGSVLLVLAAVHGFSANFGSPRLWWFVVLILCMWLIDRNVKRSGAEIRCSQQIIKMLNAKGEFNGAILVLRSQETFQEAEPGAVLLQVVGVNGRHPLTQIAYPAGRNRWQLEFHIRLQPNAEKQNWAHRLYDHARAREGTDEGILLEVAGPMSTLGTFGQEELLRDVHRVVFVAIGVGFTGCIHPLFLFFHAHEAHIRPEHIRFCCRTPSAEYGDVLEPVCSAYGLRRGHELKISVSDGPAKEGEKQSRSEWNEMLTTEVNALSPGGHGLVLLFCCGPSPAVRGVQNLFLDDMRVRMVAEAFG</sequence>
<dbReference type="OrthoDB" id="416693at2759"/>
<feature type="transmembrane region" description="Helical" evidence="2">
    <location>
        <begin position="492"/>
        <end position="510"/>
    </location>
</feature>
<feature type="chain" id="PRO_5043269817" evidence="3">
    <location>
        <begin position="25"/>
        <end position="797"/>
    </location>
</feature>
<keyword evidence="1" id="KW-0560">Oxidoreductase</keyword>
<gene>
    <name evidence="4" type="ORF">C1SCF055_LOCUS7890</name>
</gene>
<evidence type="ECO:0000256" key="3">
    <source>
        <dbReference type="SAM" id="SignalP"/>
    </source>
</evidence>
<keyword evidence="6" id="KW-1185">Reference proteome</keyword>
<keyword evidence="2" id="KW-1133">Transmembrane helix</keyword>
<feature type="transmembrane region" description="Helical" evidence="2">
    <location>
        <begin position="367"/>
        <end position="391"/>
    </location>
</feature>
<feature type="transmembrane region" description="Helical" evidence="2">
    <location>
        <begin position="128"/>
        <end position="147"/>
    </location>
</feature>
<feature type="transmembrane region" description="Helical" evidence="2">
    <location>
        <begin position="516"/>
        <end position="534"/>
    </location>
</feature>
<dbReference type="InterPro" id="IPR039261">
    <property type="entry name" value="FNR_nucleotide-bd"/>
</dbReference>
<evidence type="ECO:0000256" key="1">
    <source>
        <dbReference type="ARBA" id="ARBA00023002"/>
    </source>
</evidence>
<comment type="caution">
    <text evidence="4">The sequence shown here is derived from an EMBL/GenBank/DDBJ whole genome shotgun (WGS) entry which is preliminary data.</text>
</comment>
<evidence type="ECO:0000313" key="6">
    <source>
        <dbReference type="Proteomes" id="UP001152797"/>
    </source>
</evidence>